<evidence type="ECO:0000256" key="5">
    <source>
        <dbReference type="RuleBase" id="RU363041"/>
    </source>
</evidence>
<dbReference type="AlphaFoldDB" id="A0A942E848"/>
<dbReference type="GO" id="GO:0005886">
    <property type="term" value="C:plasma membrane"/>
    <property type="evidence" value="ECO:0007669"/>
    <property type="project" value="UniProtKB-SubCell"/>
</dbReference>
<keyword evidence="5" id="KW-1003">Cell membrane</keyword>
<feature type="transmembrane region" description="Helical" evidence="5">
    <location>
        <begin position="200"/>
        <end position="219"/>
    </location>
</feature>
<evidence type="ECO:0000256" key="2">
    <source>
        <dbReference type="ARBA" id="ARBA00022692"/>
    </source>
</evidence>
<organism evidence="6 7">
    <name type="scientific">Devosia litorisediminis</name>
    <dbReference type="NCBI Taxonomy" id="2829817"/>
    <lineage>
        <taxon>Bacteria</taxon>
        <taxon>Pseudomonadati</taxon>
        <taxon>Pseudomonadota</taxon>
        <taxon>Alphaproteobacteria</taxon>
        <taxon>Hyphomicrobiales</taxon>
        <taxon>Devosiaceae</taxon>
        <taxon>Devosia</taxon>
    </lineage>
</organism>
<feature type="transmembrane region" description="Helical" evidence="5">
    <location>
        <begin position="15"/>
        <end position="39"/>
    </location>
</feature>
<keyword evidence="3 5" id="KW-1133">Transmembrane helix</keyword>
<feature type="transmembrane region" description="Helical" evidence="5">
    <location>
        <begin position="69"/>
        <end position="92"/>
    </location>
</feature>
<evidence type="ECO:0000313" key="6">
    <source>
        <dbReference type="EMBL" id="MBS3849830.1"/>
    </source>
</evidence>
<comment type="subcellular location">
    <subcellularLocation>
        <location evidence="5">Cell membrane</location>
        <topology evidence="5">Multi-pass membrane protein</topology>
    </subcellularLocation>
    <subcellularLocation>
        <location evidence="1">Membrane</location>
        <topology evidence="1">Multi-pass membrane protein</topology>
    </subcellularLocation>
</comment>
<dbReference type="Proteomes" id="UP000678281">
    <property type="component" value="Unassembled WGS sequence"/>
</dbReference>
<gene>
    <name evidence="6" type="ORF">KD146_14100</name>
</gene>
<feature type="transmembrane region" description="Helical" evidence="5">
    <location>
        <begin position="172"/>
        <end position="194"/>
    </location>
</feature>
<proteinExistence type="inferred from homology"/>
<evidence type="ECO:0000313" key="7">
    <source>
        <dbReference type="Proteomes" id="UP000678281"/>
    </source>
</evidence>
<dbReference type="RefSeq" id="WP_212659461.1">
    <property type="nucleotide sequence ID" value="NZ_JAGXTP010000002.1"/>
</dbReference>
<evidence type="ECO:0000256" key="4">
    <source>
        <dbReference type="ARBA" id="ARBA00023136"/>
    </source>
</evidence>
<feature type="transmembrane region" description="Helical" evidence="5">
    <location>
        <begin position="99"/>
        <end position="120"/>
    </location>
</feature>
<feature type="transmembrane region" description="Helical" evidence="5">
    <location>
        <begin position="140"/>
        <end position="160"/>
    </location>
</feature>
<sequence>MTIVDLCQLMLVAGAAAYLQTLTGFAFGLVMMAAIALLGLISLSDAAIVVGILSLVNAVHILVRGWREVAWPAFWLVIGPTLAATIAGYAILEHVAAANLAVLQLVLGLVIIAAAAQLLLRPHPLAEPSPPRHFIMAGAAGGLLGGLFSTAGPPLVYLFYRQPMAVATIRVTLVLVFTVSILLRTTMAVATGGFPYATVWWSLLAIPAILLATEIAHRWPPAMAPNTLRRLTFGLLLASGLSLSVQALL</sequence>
<comment type="similarity">
    <text evidence="5">Belongs to the 4-toluene sulfonate uptake permease (TSUP) (TC 2.A.102) family.</text>
</comment>
<keyword evidence="7" id="KW-1185">Reference proteome</keyword>
<dbReference type="Pfam" id="PF01925">
    <property type="entry name" value="TauE"/>
    <property type="match status" value="1"/>
</dbReference>
<name>A0A942E848_9HYPH</name>
<keyword evidence="4 5" id="KW-0472">Membrane</keyword>
<comment type="caution">
    <text evidence="6">The sequence shown here is derived from an EMBL/GenBank/DDBJ whole genome shotgun (WGS) entry which is preliminary data.</text>
</comment>
<dbReference type="InterPro" id="IPR002781">
    <property type="entry name" value="TM_pro_TauE-like"/>
</dbReference>
<evidence type="ECO:0000256" key="3">
    <source>
        <dbReference type="ARBA" id="ARBA00022989"/>
    </source>
</evidence>
<protein>
    <recommendedName>
        <fullName evidence="5">Probable membrane transporter protein</fullName>
    </recommendedName>
</protein>
<accession>A0A942E848</accession>
<reference evidence="6" key="1">
    <citation type="submission" date="2021-04" db="EMBL/GenBank/DDBJ databases">
        <title>Devosia litorisediminis sp. nov., isolated from a sand dune.</title>
        <authorList>
            <person name="Park S."/>
            <person name="Yoon J.-H."/>
        </authorList>
    </citation>
    <scope>NUCLEOTIDE SEQUENCE</scope>
    <source>
        <strain evidence="6">BSSL-BM10</strain>
    </source>
</reference>
<dbReference type="EMBL" id="JAGXTP010000002">
    <property type="protein sequence ID" value="MBS3849830.1"/>
    <property type="molecule type" value="Genomic_DNA"/>
</dbReference>
<evidence type="ECO:0000256" key="1">
    <source>
        <dbReference type="ARBA" id="ARBA00004141"/>
    </source>
</evidence>
<keyword evidence="2 5" id="KW-0812">Transmembrane</keyword>
<feature type="transmembrane region" description="Helical" evidence="5">
    <location>
        <begin position="46"/>
        <end position="63"/>
    </location>
</feature>